<keyword evidence="1" id="KW-0732">Signal</keyword>
<evidence type="ECO:0008006" key="3">
    <source>
        <dbReference type="Google" id="ProtNLM"/>
    </source>
</evidence>
<name>A0A1Y0AZS8_9LAMI</name>
<dbReference type="EMBL" id="KY774314">
    <property type="protein sequence ID" value="ART30686.1"/>
    <property type="molecule type" value="Genomic_DNA"/>
</dbReference>
<organism evidence="2">
    <name type="scientific">Utricularia reniformis</name>
    <dbReference type="NCBI Taxonomy" id="192314"/>
    <lineage>
        <taxon>Eukaryota</taxon>
        <taxon>Viridiplantae</taxon>
        <taxon>Streptophyta</taxon>
        <taxon>Embryophyta</taxon>
        <taxon>Tracheophyta</taxon>
        <taxon>Spermatophyta</taxon>
        <taxon>Magnoliopsida</taxon>
        <taxon>eudicotyledons</taxon>
        <taxon>Gunneridae</taxon>
        <taxon>Pentapetalae</taxon>
        <taxon>asterids</taxon>
        <taxon>lamiids</taxon>
        <taxon>Lamiales</taxon>
        <taxon>Lentibulariaceae</taxon>
        <taxon>Utricularia</taxon>
    </lineage>
</organism>
<accession>A0A1Y0AZS8</accession>
<evidence type="ECO:0000256" key="1">
    <source>
        <dbReference type="SAM" id="SignalP"/>
    </source>
</evidence>
<sequence>MVTMSAFPLFCFLLGLCADSNLQCWAAVPTQQVQPFCATCSSREWQFFESSALHYPAFCIHRDTMMSAVHGRSKLQQCCLPWSKSIGFQRSYSGTV</sequence>
<proteinExistence type="predicted"/>
<keyword evidence="2" id="KW-0496">Mitochondrion</keyword>
<geneLocation type="mitochondrion" evidence="2"/>
<reference evidence="2" key="1">
    <citation type="submission" date="2017-03" db="EMBL/GenBank/DDBJ databases">
        <title>The mitochondrial genome of the carnivorous plant Utricularia reniformis (Lentibulariaceae): structure, comparative analysis and evolutionary landmarks.</title>
        <authorList>
            <person name="Silva S.R."/>
            <person name="Alvarenga D.O."/>
            <person name="Michael T.P."/>
            <person name="Miranda V.F.O."/>
            <person name="Varani A.M."/>
        </authorList>
    </citation>
    <scope>NUCLEOTIDE SEQUENCE</scope>
</reference>
<feature type="chain" id="PRO_5012778829" description="Secreted protein" evidence="1">
    <location>
        <begin position="27"/>
        <end position="96"/>
    </location>
</feature>
<dbReference type="AlphaFoldDB" id="A0A1Y0AZS8"/>
<protein>
    <recommendedName>
        <fullName evidence="3">Secreted protein</fullName>
    </recommendedName>
</protein>
<evidence type="ECO:0000313" key="2">
    <source>
        <dbReference type="EMBL" id="ART30686.1"/>
    </source>
</evidence>
<feature type="signal peptide" evidence="1">
    <location>
        <begin position="1"/>
        <end position="26"/>
    </location>
</feature>
<gene>
    <name evidence="2" type="ORF">AEK19_MT0422</name>
</gene>